<comment type="caution">
    <text evidence="3">The sequence shown here is derived from an EMBL/GenBank/DDBJ whole genome shotgun (WGS) entry which is preliminary data.</text>
</comment>
<comment type="similarity">
    <text evidence="1">Belongs to the short-chain dehydrogenases/reductases (SDR) family.</text>
</comment>
<reference evidence="3" key="1">
    <citation type="journal article" date="2020" name="Stud. Mycol.">
        <title>101 Dothideomycetes genomes: a test case for predicting lifestyles and emergence of pathogens.</title>
        <authorList>
            <person name="Haridas S."/>
            <person name="Albert R."/>
            <person name="Binder M."/>
            <person name="Bloem J."/>
            <person name="Labutti K."/>
            <person name="Salamov A."/>
            <person name="Andreopoulos B."/>
            <person name="Baker S."/>
            <person name="Barry K."/>
            <person name="Bills G."/>
            <person name="Bluhm B."/>
            <person name="Cannon C."/>
            <person name="Castanera R."/>
            <person name="Culley D."/>
            <person name="Daum C."/>
            <person name="Ezra D."/>
            <person name="Gonzalez J."/>
            <person name="Henrissat B."/>
            <person name="Kuo A."/>
            <person name="Liang C."/>
            <person name="Lipzen A."/>
            <person name="Lutzoni F."/>
            <person name="Magnuson J."/>
            <person name="Mondo S."/>
            <person name="Nolan M."/>
            <person name="Ohm R."/>
            <person name="Pangilinan J."/>
            <person name="Park H.-J."/>
            <person name="Ramirez L."/>
            <person name="Alfaro M."/>
            <person name="Sun H."/>
            <person name="Tritt A."/>
            <person name="Yoshinaga Y."/>
            <person name="Zwiers L.-H."/>
            <person name="Turgeon B."/>
            <person name="Goodwin S."/>
            <person name="Spatafora J."/>
            <person name="Crous P."/>
            <person name="Grigoriev I."/>
        </authorList>
    </citation>
    <scope>NUCLEOTIDE SEQUENCE</scope>
    <source>
        <strain evidence="3">CBS 690.94</strain>
    </source>
</reference>
<name>A0A9P4PNU4_9PLEO</name>
<dbReference type="GO" id="GO:0016491">
    <property type="term" value="F:oxidoreductase activity"/>
    <property type="evidence" value="ECO:0007669"/>
    <property type="project" value="UniProtKB-KW"/>
</dbReference>
<sequence length="308" mass="33324">MRIFITGSSDGLGSLAAQSLVKRGHNVTLHARNAQRAEDAKTACPGADGVLIADLSSTQATKSLADDLNSQGPWDAIINNAGVMHIPSSSTGPEGLPTLFATNTLAPYMLTCLVQPPPKNLFFLSSALHNNGDATLRDIKAANYNDSKMHITMLGFWFAQQPAFQNTIVSSLDPGWVKTKMGGESAGDDIEAGIEDYVALAEGTLGLSGKHWYHSRERSFHRGAADKGAQEKLVKELREISGKNDLSKTSLCVAIIMRNTFGRMFDDIEDTIEEDWKDIPTEPRAKVEVDMASLAGHAYHDGHCEIVL</sequence>
<dbReference type="Pfam" id="PF00106">
    <property type="entry name" value="adh_short"/>
    <property type="match status" value="1"/>
</dbReference>
<keyword evidence="4" id="KW-1185">Reference proteome</keyword>
<dbReference type="PRINTS" id="PR00081">
    <property type="entry name" value="GDHRDH"/>
</dbReference>
<accession>A0A9P4PNU4</accession>
<dbReference type="PANTHER" id="PTHR24320:SF274">
    <property type="entry name" value="CHAIN DEHYDROGENASE, PUTATIVE (AFU_ORTHOLOGUE AFUA_4G00440)-RELATED"/>
    <property type="match status" value="1"/>
</dbReference>
<evidence type="ECO:0000256" key="1">
    <source>
        <dbReference type="ARBA" id="ARBA00006484"/>
    </source>
</evidence>
<proteinExistence type="inferred from homology"/>
<gene>
    <name evidence="3" type="ORF">P171DRAFT_518543</name>
</gene>
<dbReference type="OrthoDB" id="191139at2759"/>
<keyword evidence="2" id="KW-0560">Oxidoreductase</keyword>
<dbReference type="Gene3D" id="3.40.50.720">
    <property type="entry name" value="NAD(P)-binding Rossmann-like Domain"/>
    <property type="match status" value="1"/>
</dbReference>
<dbReference type="InterPro" id="IPR002347">
    <property type="entry name" value="SDR_fam"/>
</dbReference>
<evidence type="ECO:0000313" key="3">
    <source>
        <dbReference type="EMBL" id="KAF2447437.1"/>
    </source>
</evidence>
<dbReference type="Proteomes" id="UP000799764">
    <property type="component" value="Unassembled WGS sequence"/>
</dbReference>
<evidence type="ECO:0000256" key="2">
    <source>
        <dbReference type="ARBA" id="ARBA00023002"/>
    </source>
</evidence>
<evidence type="ECO:0000313" key="4">
    <source>
        <dbReference type="Proteomes" id="UP000799764"/>
    </source>
</evidence>
<organism evidence="3 4">
    <name type="scientific">Karstenula rhodostoma CBS 690.94</name>
    <dbReference type="NCBI Taxonomy" id="1392251"/>
    <lineage>
        <taxon>Eukaryota</taxon>
        <taxon>Fungi</taxon>
        <taxon>Dikarya</taxon>
        <taxon>Ascomycota</taxon>
        <taxon>Pezizomycotina</taxon>
        <taxon>Dothideomycetes</taxon>
        <taxon>Pleosporomycetidae</taxon>
        <taxon>Pleosporales</taxon>
        <taxon>Massarineae</taxon>
        <taxon>Didymosphaeriaceae</taxon>
        <taxon>Karstenula</taxon>
    </lineage>
</organism>
<dbReference type="EMBL" id="MU001496">
    <property type="protein sequence ID" value="KAF2447437.1"/>
    <property type="molecule type" value="Genomic_DNA"/>
</dbReference>
<dbReference type="InterPro" id="IPR036291">
    <property type="entry name" value="NAD(P)-bd_dom_sf"/>
</dbReference>
<dbReference type="SUPFAM" id="SSF51735">
    <property type="entry name" value="NAD(P)-binding Rossmann-fold domains"/>
    <property type="match status" value="1"/>
</dbReference>
<protein>
    <submittedName>
        <fullName evidence="3">NAD(P)-binding protein</fullName>
    </submittedName>
</protein>
<dbReference type="AlphaFoldDB" id="A0A9P4PNU4"/>
<dbReference type="PANTHER" id="PTHR24320">
    <property type="entry name" value="RETINOL DEHYDROGENASE"/>
    <property type="match status" value="1"/>
</dbReference>